<dbReference type="Proteomes" id="UP001289374">
    <property type="component" value="Unassembled WGS sequence"/>
</dbReference>
<evidence type="ECO:0000313" key="1">
    <source>
        <dbReference type="EMBL" id="KAK4397837.1"/>
    </source>
</evidence>
<evidence type="ECO:0008006" key="3">
    <source>
        <dbReference type="Google" id="ProtNLM"/>
    </source>
</evidence>
<proteinExistence type="predicted"/>
<dbReference type="EMBL" id="JACGWL010000007">
    <property type="protein sequence ID" value="KAK4397837.1"/>
    <property type="molecule type" value="Genomic_DNA"/>
</dbReference>
<dbReference type="Gene3D" id="3.60.10.10">
    <property type="entry name" value="Endonuclease/exonuclease/phosphatase"/>
    <property type="match status" value="1"/>
</dbReference>
<reference evidence="1" key="2">
    <citation type="journal article" date="2024" name="Plant">
        <title>Genomic evolution and insights into agronomic trait innovations of Sesamum species.</title>
        <authorList>
            <person name="Miao H."/>
            <person name="Wang L."/>
            <person name="Qu L."/>
            <person name="Liu H."/>
            <person name="Sun Y."/>
            <person name="Le M."/>
            <person name="Wang Q."/>
            <person name="Wei S."/>
            <person name="Zheng Y."/>
            <person name="Lin W."/>
            <person name="Duan Y."/>
            <person name="Cao H."/>
            <person name="Xiong S."/>
            <person name="Wang X."/>
            <person name="Wei L."/>
            <person name="Li C."/>
            <person name="Ma Q."/>
            <person name="Ju M."/>
            <person name="Zhao R."/>
            <person name="Li G."/>
            <person name="Mu C."/>
            <person name="Tian Q."/>
            <person name="Mei H."/>
            <person name="Zhang T."/>
            <person name="Gao T."/>
            <person name="Zhang H."/>
        </authorList>
    </citation>
    <scope>NUCLEOTIDE SEQUENCE</scope>
    <source>
        <strain evidence="1">K16</strain>
    </source>
</reference>
<evidence type="ECO:0000313" key="2">
    <source>
        <dbReference type="Proteomes" id="UP001289374"/>
    </source>
</evidence>
<dbReference type="PANTHER" id="PTHR46890">
    <property type="entry name" value="NON-LTR RETROLELEMENT REVERSE TRANSCRIPTASE-LIKE PROTEIN-RELATED"/>
    <property type="match status" value="1"/>
</dbReference>
<protein>
    <recommendedName>
        <fullName evidence="3">Reverse transcriptase</fullName>
    </recommendedName>
</protein>
<organism evidence="1 2">
    <name type="scientific">Sesamum angolense</name>
    <dbReference type="NCBI Taxonomy" id="2727404"/>
    <lineage>
        <taxon>Eukaryota</taxon>
        <taxon>Viridiplantae</taxon>
        <taxon>Streptophyta</taxon>
        <taxon>Embryophyta</taxon>
        <taxon>Tracheophyta</taxon>
        <taxon>Spermatophyta</taxon>
        <taxon>Magnoliopsida</taxon>
        <taxon>eudicotyledons</taxon>
        <taxon>Gunneridae</taxon>
        <taxon>Pentapetalae</taxon>
        <taxon>asterids</taxon>
        <taxon>lamiids</taxon>
        <taxon>Lamiales</taxon>
        <taxon>Pedaliaceae</taxon>
        <taxon>Sesamum</taxon>
    </lineage>
</organism>
<comment type="caution">
    <text evidence="1">The sequence shown here is derived from an EMBL/GenBank/DDBJ whole genome shotgun (WGS) entry which is preliminary data.</text>
</comment>
<dbReference type="AlphaFoldDB" id="A0AAE1WQK9"/>
<dbReference type="SUPFAM" id="SSF56219">
    <property type="entry name" value="DNase I-like"/>
    <property type="match status" value="1"/>
</dbReference>
<dbReference type="InterPro" id="IPR052343">
    <property type="entry name" value="Retrotransposon-Effector_Assoc"/>
</dbReference>
<reference evidence="1" key="1">
    <citation type="submission" date="2020-06" db="EMBL/GenBank/DDBJ databases">
        <authorList>
            <person name="Li T."/>
            <person name="Hu X."/>
            <person name="Zhang T."/>
            <person name="Song X."/>
            <person name="Zhang H."/>
            <person name="Dai N."/>
            <person name="Sheng W."/>
            <person name="Hou X."/>
            <person name="Wei L."/>
        </authorList>
    </citation>
    <scope>NUCLEOTIDE SEQUENCE</scope>
    <source>
        <strain evidence="1">K16</strain>
        <tissue evidence="1">Leaf</tissue>
    </source>
</reference>
<dbReference type="PANTHER" id="PTHR46890:SF48">
    <property type="entry name" value="RNA-DIRECTED DNA POLYMERASE"/>
    <property type="match status" value="1"/>
</dbReference>
<sequence length="430" mass="48464">MKIGFWNVMGFNRSLKHNGVAHLIKNYRLCLLGILETKLTKSTIARIIDRSFSGWCQTNNFDTIAGECILIIWNLAVIDFVPEDISPQKNSLDLHRPGMSSKALPIAAFHLDLMMPPQRDATLLDHQDFIAIVENGWNLNVDGTTQFSICRKLKALKGHLKAFNNLHFSYISIRAKEADLALQDVAIRDSVGELKKTVVFLTEAERHFYYQKAKVHFLKMGDQNTKFFHDMVKRNAVKSSILAITKSNGSTITSAAEIGQEFVTYFTSLLGTEVQTLLVDNDVFNWGPKLSFELALELCKAVTPLEVKQEIFHISDNKAPGQDGYLACFFKRAWHVVGDQVCTAVLDFFRSGRLLRQFNHNIIALVPKSDHCPMVADYRPISCCNVIHKAITKIIADRLAPALEHLTDRCQATFVGGWSITKTISSLHRK</sequence>
<accession>A0AAE1WQK9</accession>
<gene>
    <name evidence="1" type="ORF">Sango_1259200</name>
</gene>
<keyword evidence="2" id="KW-1185">Reference proteome</keyword>
<dbReference type="InterPro" id="IPR036691">
    <property type="entry name" value="Endo/exonu/phosph_ase_sf"/>
</dbReference>
<name>A0AAE1WQK9_9LAMI</name>